<reference evidence="1 2" key="1">
    <citation type="journal article" date="2013" name="Nat. Commun.">
        <title>The evolution and pathogenic mechanisms of the rice sheath blight pathogen.</title>
        <authorList>
            <person name="Zheng A."/>
            <person name="Lin R."/>
            <person name="Xu L."/>
            <person name="Qin P."/>
            <person name="Tang C."/>
            <person name="Ai P."/>
            <person name="Zhang D."/>
            <person name="Liu Y."/>
            <person name="Sun Z."/>
            <person name="Feng H."/>
            <person name="Wang Y."/>
            <person name="Chen Y."/>
            <person name="Liang X."/>
            <person name="Fu R."/>
            <person name="Li Q."/>
            <person name="Zhang J."/>
            <person name="Yu X."/>
            <person name="Xie Z."/>
            <person name="Ding L."/>
            <person name="Guan P."/>
            <person name="Tang J."/>
            <person name="Liang Y."/>
            <person name="Wang S."/>
            <person name="Deng Q."/>
            <person name="Li S."/>
            <person name="Zhu J."/>
            <person name="Wang L."/>
            <person name="Liu H."/>
            <person name="Li P."/>
        </authorList>
    </citation>
    <scope>NUCLEOTIDE SEQUENCE [LARGE SCALE GENOMIC DNA]</scope>
    <source>
        <strain evidence="2">AG-1 IA</strain>
    </source>
</reference>
<dbReference type="EMBL" id="AFRT01001404">
    <property type="protein sequence ID" value="ELU40555.1"/>
    <property type="molecule type" value="Genomic_DNA"/>
</dbReference>
<evidence type="ECO:0000313" key="2">
    <source>
        <dbReference type="Proteomes" id="UP000011668"/>
    </source>
</evidence>
<comment type="caution">
    <text evidence="1">The sequence shown here is derived from an EMBL/GenBank/DDBJ whole genome shotgun (WGS) entry which is preliminary data.</text>
</comment>
<dbReference type="Proteomes" id="UP000011668">
    <property type="component" value="Unassembled WGS sequence"/>
</dbReference>
<name>L8WRC1_THACA</name>
<evidence type="ECO:0000313" key="1">
    <source>
        <dbReference type="EMBL" id="ELU40555.1"/>
    </source>
</evidence>
<gene>
    <name evidence="1" type="ORF">AG1IA_05411</name>
</gene>
<sequence>MQKCPQQRAPLCSKNQAACATIAHSSKTSSVKHGREPGSGQLYAIIAIVIDEINVVANSEKSYIPRQVLLLWNLMGLDRGIWPTPDRRLGSIRIMTKPTSYGVRLTNRIHDDSDLVFDYPTYSRDNEIG</sequence>
<keyword evidence="2" id="KW-1185">Reference proteome</keyword>
<dbReference type="AlphaFoldDB" id="L8WRC1"/>
<organism evidence="1 2">
    <name type="scientific">Thanatephorus cucumeris (strain AG1-IA)</name>
    <name type="common">Rice sheath blight fungus</name>
    <name type="synonym">Rhizoctonia solani</name>
    <dbReference type="NCBI Taxonomy" id="983506"/>
    <lineage>
        <taxon>Eukaryota</taxon>
        <taxon>Fungi</taxon>
        <taxon>Dikarya</taxon>
        <taxon>Basidiomycota</taxon>
        <taxon>Agaricomycotina</taxon>
        <taxon>Agaricomycetes</taxon>
        <taxon>Cantharellales</taxon>
        <taxon>Ceratobasidiaceae</taxon>
        <taxon>Rhizoctonia</taxon>
        <taxon>Rhizoctonia solani AG-1</taxon>
    </lineage>
</organism>
<protein>
    <submittedName>
        <fullName evidence="1">Uncharacterized protein</fullName>
    </submittedName>
</protein>
<dbReference type="HOGENOM" id="CLU_1950259_0_0_1"/>
<proteinExistence type="predicted"/>
<accession>L8WRC1</accession>